<dbReference type="InterPro" id="IPR008972">
    <property type="entry name" value="Cupredoxin"/>
</dbReference>
<sequence>MSPAEISVSEGDRVTLRVSSDEPMELHLHRYDVEQEVGPGQKARLRFEADLTGRFEIEDHESESELGVLQVRPG</sequence>
<evidence type="ECO:0008006" key="2">
    <source>
        <dbReference type="Google" id="ProtNLM"/>
    </source>
</evidence>
<proteinExistence type="predicted"/>
<reference evidence="1" key="1">
    <citation type="submission" date="2020-02" db="EMBL/GenBank/DDBJ databases">
        <authorList>
            <person name="Meier V. D."/>
        </authorList>
    </citation>
    <scope>NUCLEOTIDE SEQUENCE</scope>
    <source>
        <strain evidence="1">AVDCRST_MAG58</strain>
    </source>
</reference>
<evidence type="ECO:0000313" key="1">
    <source>
        <dbReference type="EMBL" id="CAA9457366.1"/>
    </source>
</evidence>
<dbReference type="Gene3D" id="2.60.40.420">
    <property type="entry name" value="Cupredoxins - blue copper proteins"/>
    <property type="match status" value="1"/>
</dbReference>
<dbReference type="SUPFAM" id="SSF49503">
    <property type="entry name" value="Cupredoxins"/>
    <property type="match status" value="1"/>
</dbReference>
<name>A0A6J4QWX4_9ACTN</name>
<protein>
    <recommendedName>
        <fullName evidence="2">EfeO-type cupredoxin-like domain-containing protein</fullName>
    </recommendedName>
</protein>
<dbReference type="AlphaFoldDB" id="A0A6J4QWX4"/>
<gene>
    <name evidence="1" type="ORF">AVDCRST_MAG58-1699</name>
</gene>
<accession>A0A6J4QWX4</accession>
<dbReference type="EMBL" id="CADCVF010000039">
    <property type="protein sequence ID" value="CAA9457366.1"/>
    <property type="molecule type" value="Genomic_DNA"/>
</dbReference>
<organism evidence="1">
    <name type="scientific">uncultured Rubrobacteraceae bacterium</name>
    <dbReference type="NCBI Taxonomy" id="349277"/>
    <lineage>
        <taxon>Bacteria</taxon>
        <taxon>Bacillati</taxon>
        <taxon>Actinomycetota</taxon>
        <taxon>Rubrobacteria</taxon>
        <taxon>Rubrobacterales</taxon>
        <taxon>Rubrobacteraceae</taxon>
        <taxon>environmental samples</taxon>
    </lineage>
</organism>